<reference evidence="3" key="1">
    <citation type="submission" date="2020-09" db="EMBL/GenBank/DDBJ databases">
        <title>Distribution of Beta-Lactamase Producing Gram-Negative Bacterial Isolates in Isabela River of Santo Domingo, Dominican Republic.</title>
        <authorList>
            <person name="Calderon V."/>
            <person name="Bonnelly R."/>
            <person name="Del Rosario C."/>
            <person name="Duarte A."/>
            <person name="Barauna R."/>
            <person name="Juca Ramos R.T."/>
            <person name="Perdomo O.P."/>
            <person name="Rodriguez De Francisco L.E."/>
            <person name="Franco De Los Santos E.F."/>
        </authorList>
    </citation>
    <scope>NUCLEOTIDE SEQUENCE</scope>
    <source>
        <strain evidence="3">INTEC_BI15</strain>
    </source>
</reference>
<gene>
    <name evidence="3" type="ORF">IHV20_02400</name>
    <name evidence="2" type="ORF">MKP18_002777</name>
</gene>
<comment type="caution">
    <text evidence="2">The sequence shown here is derived from an EMBL/GenBank/DDBJ whole genome shotgun (WGS) entry which is preliminary data.</text>
</comment>
<organism evidence="2">
    <name type="scientific">Acinetobacter baumannii</name>
    <dbReference type="NCBI Taxonomy" id="470"/>
    <lineage>
        <taxon>Bacteria</taxon>
        <taxon>Pseudomonadati</taxon>
        <taxon>Pseudomonadota</taxon>
        <taxon>Gammaproteobacteria</taxon>
        <taxon>Moraxellales</taxon>
        <taxon>Moraxellaceae</taxon>
        <taxon>Acinetobacter</taxon>
        <taxon>Acinetobacter calcoaceticus/baumannii complex</taxon>
    </lineage>
</organism>
<dbReference type="EMBL" id="ABFEVW020000018">
    <property type="protein sequence ID" value="EKU3569353.1"/>
    <property type="molecule type" value="Genomic_DNA"/>
</dbReference>
<protein>
    <submittedName>
        <fullName evidence="2">Uncharacterized protein</fullName>
    </submittedName>
</protein>
<evidence type="ECO:0000256" key="1">
    <source>
        <dbReference type="SAM" id="MobiDB-lite"/>
    </source>
</evidence>
<dbReference type="AlphaFoldDB" id="A0AAD2YQM9"/>
<accession>A0AAD2YQM9</accession>
<evidence type="ECO:0000313" key="2">
    <source>
        <dbReference type="EMBL" id="EKU3569353.1"/>
    </source>
</evidence>
<sequence>MQWWEKTVEYFFIKKYVADHLVAPLDGKHELAGDAFLSDNQQKWIMIEFKARAESLDTEKKKFRSYDEAYNALGKYDHHHYLIYGEILNGEFDLVAKTYFSRRVPKDIKKIVEYGRDIDSFLKYLNFFIKFKNEKGTSSSGNIGSYAFIAGVNNNNEITTCMSLQEFGLKHNLNLEATPKEEKQNEITRERQRDRDGPSFGF</sequence>
<dbReference type="Proteomes" id="UP000655940">
    <property type="component" value="Unassembled WGS sequence"/>
</dbReference>
<evidence type="ECO:0000313" key="3">
    <source>
        <dbReference type="EMBL" id="MBE0329011.1"/>
    </source>
</evidence>
<feature type="region of interest" description="Disordered" evidence="1">
    <location>
        <begin position="178"/>
        <end position="202"/>
    </location>
</feature>
<dbReference type="EMBL" id="JACZEI010000002">
    <property type="protein sequence ID" value="MBE0329011.1"/>
    <property type="molecule type" value="Genomic_DNA"/>
</dbReference>
<name>A0AAD2YQM9_ACIBA</name>
<dbReference type="RefSeq" id="WP_002047165.1">
    <property type="nucleotide sequence ID" value="NZ_CP033876.1"/>
</dbReference>
<proteinExistence type="predicted"/>
<dbReference type="EMBL" id="ABFEVW030000018">
    <property type="protein sequence ID" value="EMN1072450.1"/>
    <property type="molecule type" value="Genomic_DNA"/>
</dbReference>
<reference evidence="2" key="2">
    <citation type="submission" date="2023-06" db="EMBL/GenBank/DDBJ databases">
        <authorList>
            <consortium name="Clinical and Environmental Microbiology Branch: Whole genome sequencing antimicrobial resistance pathogens in the healthcare setting"/>
        </authorList>
    </citation>
    <scope>NUCLEOTIDE SEQUENCE</scope>
    <source>
        <strain evidence="2">2021GN-00227</strain>
    </source>
</reference>